<dbReference type="InterPro" id="IPR032466">
    <property type="entry name" value="Metal_Hydrolase"/>
</dbReference>
<dbReference type="Proteomes" id="UP000885706">
    <property type="component" value="Unassembled WGS sequence"/>
</dbReference>
<dbReference type="InterPro" id="IPR001130">
    <property type="entry name" value="TatD-like"/>
</dbReference>
<dbReference type="FunFam" id="3.20.20.140:FF:000005">
    <property type="entry name" value="TatD family hydrolase"/>
    <property type="match status" value="1"/>
</dbReference>
<feature type="binding site" evidence="4">
    <location>
        <position position="90"/>
    </location>
    <ligand>
        <name>a divalent metal cation</name>
        <dbReference type="ChEBI" id="CHEBI:60240"/>
        <label>1</label>
    </ligand>
</feature>
<dbReference type="NCBIfam" id="TIGR00010">
    <property type="entry name" value="YchF/TatD family DNA exonuclease"/>
    <property type="match status" value="1"/>
</dbReference>
<evidence type="ECO:0000256" key="2">
    <source>
        <dbReference type="ARBA" id="ARBA00022723"/>
    </source>
</evidence>
<comment type="caution">
    <text evidence="5">The sequence shown here is derived from an EMBL/GenBank/DDBJ whole genome shotgun (WGS) entry which is preliminary data.</text>
</comment>
<dbReference type="GO" id="GO:0005829">
    <property type="term" value="C:cytosol"/>
    <property type="evidence" value="ECO:0007669"/>
    <property type="project" value="TreeGrafter"/>
</dbReference>
<evidence type="ECO:0000256" key="3">
    <source>
        <dbReference type="ARBA" id="ARBA00022801"/>
    </source>
</evidence>
<gene>
    <name evidence="5" type="ORF">ENF30_03130</name>
</gene>
<dbReference type="SUPFAM" id="SSF51556">
    <property type="entry name" value="Metallo-dependent hydrolases"/>
    <property type="match status" value="1"/>
</dbReference>
<feature type="binding site" evidence="4">
    <location>
        <position position="126"/>
    </location>
    <ligand>
        <name>a divalent metal cation</name>
        <dbReference type="ChEBI" id="CHEBI:60240"/>
        <label>2</label>
    </ligand>
</feature>
<dbReference type="CDD" id="cd01310">
    <property type="entry name" value="TatD_DNAse"/>
    <property type="match status" value="1"/>
</dbReference>
<dbReference type="Gene3D" id="3.20.20.140">
    <property type="entry name" value="Metal-dependent hydrolases"/>
    <property type="match status" value="1"/>
</dbReference>
<dbReference type="EMBL" id="DQWQ01000140">
    <property type="protein sequence ID" value="HDD35776.1"/>
    <property type="molecule type" value="Genomic_DNA"/>
</dbReference>
<evidence type="ECO:0000313" key="5">
    <source>
        <dbReference type="EMBL" id="HDD35776.1"/>
    </source>
</evidence>
<dbReference type="PIRSF" id="PIRSF005902">
    <property type="entry name" value="DNase_TatD"/>
    <property type="match status" value="1"/>
</dbReference>
<reference evidence="5" key="1">
    <citation type="journal article" date="2020" name="mSystems">
        <title>Genome- and Community-Level Interaction Insights into Carbon Utilization and Element Cycling Functions of Hydrothermarchaeota in Hydrothermal Sediment.</title>
        <authorList>
            <person name="Zhou Z."/>
            <person name="Liu Y."/>
            <person name="Xu W."/>
            <person name="Pan J."/>
            <person name="Luo Z.H."/>
            <person name="Li M."/>
        </authorList>
    </citation>
    <scope>NUCLEOTIDE SEQUENCE [LARGE SCALE GENOMIC DNA]</scope>
    <source>
        <strain evidence="5">HyVt-113</strain>
    </source>
</reference>
<dbReference type="GO" id="GO:0046872">
    <property type="term" value="F:metal ion binding"/>
    <property type="evidence" value="ECO:0007669"/>
    <property type="project" value="UniProtKB-KW"/>
</dbReference>
<dbReference type="PROSITE" id="PS01137">
    <property type="entry name" value="TATD_1"/>
    <property type="match status" value="1"/>
</dbReference>
<dbReference type="PROSITE" id="PS01091">
    <property type="entry name" value="TATD_3"/>
    <property type="match status" value="1"/>
</dbReference>
<sequence>MKLIDTHCHLDMFENIMPVIKRAEEKGIVALITIGIDLKSSKKAVHLAKTYKNVFAAIGIHPHHAKTFDERTYSVLEELSKEPKVVAIGEIGLDFYRCYSSTEAQIMAFKTQIELARKVKKPLIIHCREAISESWQVLEETGGFDCSGVWHCFSGDVDFAKKCIKKEFYISIPGIITFPKAERLKEVVKNISLDYLLLETDAPFLAPIPMRGKTNEPAFIYFIAEKIAALKNISLKEVAEKTTQNAKKLFKLKLS</sequence>
<dbReference type="GO" id="GO:0016788">
    <property type="term" value="F:hydrolase activity, acting on ester bonds"/>
    <property type="evidence" value="ECO:0007669"/>
    <property type="project" value="InterPro"/>
</dbReference>
<dbReference type="PANTHER" id="PTHR46124:SF2">
    <property type="entry name" value="D-AMINOACYL-TRNA DEACYLASE"/>
    <property type="match status" value="1"/>
</dbReference>
<dbReference type="PANTHER" id="PTHR46124">
    <property type="entry name" value="D-AMINOACYL-TRNA DEACYLASE"/>
    <property type="match status" value="1"/>
</dbReference>
<proteinExistence type="inferred from homology"/>
<dbReference type="AlphaFoldDB" id="A0A7V0IAQ3"/>
<dbReference type="InterPro" id="IPR018228">
    <property type="entry name" value="DNase_TatD-rel_CS"/>
</dbReference>
<keyword evidence="3" id="KW-0378">Hydrolase</keyword>
<dbReference type="Pfam" id="PF01026">
    <property type="entry name" value="TatD_DNase"/>
    <property type="match status" value="1"/>
</dbReference>
<dbReference type="GO" id="GO:0004536">
    <property type="term" value="F:DNA nuclease activity"/>
    <property type="evidence" value="ECO:0007669"/>
    <property type="project" value="InterPro"/>
</dbReference>
<feature type="binding site" evidence="4">
    <location>
        <position position="201"/>
    </location>
    <ligand>
        <name>a divalent metal cation</name>
        <dbReference type="ChEBI" id="CHEBI:60240"/>
        <label>1</label>
    </ligand>
</feature>
<organism evidence="5">
    <name type="scientific">Desulfofervidus auxilii</name>
    <dbReference type="NCBI Taxonomy" id="1621989"/>
    <lineage>
        <taxon>Bacteria</taxon>
        <taxon>Pseudomonadati</taxon>
        <taxon>Thermodesulfobacteriota</taxon>
        <taxon>Candidatus Desulfofervidia</taxon>
        <taxon>Candidatus Desulfofervidales</taxon>
        <taxon>Candidatus Desulfofervidaceae</taxon>
        <taxon>Candidatus Desulfofervidus</taxon>
    </lineage>
</organism>
<comment type="similarity">
    <text evidence="1">Belongs to the metallo-dependent hydrolases superfamily. TatD-type hydrolase family.</text>
</comment>
<dbReference type="InterPro" id="IPR015991">
    <property type="entry name" value="TatD/YcfH-like"/>
</dbReference>
<accession>A0A7V0IAQ3</accession>
<keyword evidence="2 4" id="KW-0479">Metal-binding</keyword>
<protein>
    <submittedName>
        <fullName evidence="5">TatD family deoxyribonuclease</fullName>
    </submittedName>
</protein>
<evidence type="ECO:0000256" key="4">
    <source>
        <dbReference type="PIRSR" id="PIRSR005902-1"/>
    </source>
</evidence>
<feature type="binding site" evidence="4">
    <location>
        <position position="7"/>
    </location>
    <ligand>
        <name>a divalent metal cation</name>
        <dbReference type="ChEBI" id="CHEBI:60240"/>
        <label>1</label>
    </ligand>
</feature>
<feature type="binding site" evidence="4">
    <location>
        <position position="151"/>
    </location>
    <ligand>
        <name>a divalent metal cation</name>
        <dbReference type="ChEBI" id="CHEBI:60240"/>
        <label>2</label>
    </ligand>
</feature>
<name>A0A7V0IAQ3_DESA2</name>
<feature type="binding site" evidence="4">
    <location>
        <position position="9"/>
    </location>
    <ligand>
        <name>a divalent metal cation</name>
        <dbReference type="ChEBI" id="CHEBI:60240"/>
        <label>1</label>
    </ligand>
</feature>
<evidence type="ECO:0000256" key="1">
    <source>
        <dbReference type="ARBA" id="ARBA00009275"/>
    </source>
</evidence>